<dbReference type="InterPro" id="IPR011990">
    <property type="entry name" value="TPR-like_helical_dom_sf"/>
</dbReference>
<feature type="domain" description="TIR" evidence="1">
    <location>
        <begin position="298"/>
        <end position="434"/>
    </location>
</feature>
<name>A0A6J8CMD4_MYTCO</name>
<dbReference type="AlphaFoldDB" id="A0A6J8CMD4"/>
<dbReference type="SUPFAM" id="SSF52200">
    <property type="entry name" value="Toll/Interleukin receptor TIR domain"/>
    <property type="match status" value="1"/>
</dbReference>
<organism evidence="2 3">
    <name type="scientific">Mytilus coruscus</name>
    <name type="common">Sea mussel</name>
    <dbReference type="NCBI Taxonomy" id="42192"/>
    <lineage>
        <taxon>Eukaryota</taxon>
        <taxon>Metazoa</taxon>
        <taxon>Spiralia</taxon>
        <taxon>Lophotrochozoa</taxon>
        <taxon>Mollusca</taxon>
        <taxon>Bivalvia</taxon>
        <taxon>Autobranchia</taxon>
        <taxon>Pteriomorphia</taxon>
        <taxon>Mytilida</taxon>
        <taxon>Mytiloidea</taxon>
        <taxon>Mytilidae</taxon>
        <taxon>Mytilinae</taxon>
        <taxon>Mytilus</taxon>
    </lineage>
</organism>
<sequence>MVNYGSTVLENKKREYLEEAEKTLSYSILQNPRMHLLAFSTRMKVYMELSSLHKFTAERKEDYLLKALDDGKISINSNLSANDACTVADVCQRLAKFPNVYVYGPEAVSNPKYLNEALDYLNQCISANGQTYFTAFRIGTIYFDMGEYRIATEWLKRAFMCSDYTRSFENIKKLCMSVLKLGEDQHVNVEFIHVLTYIASKMNDLKFINYLVPKRLWENYLGRLWEFMKFLETFDLTAHQVKIAEYLKTVLTEKDFLTARRLRICRYKQSTRYDLKYDLNAASLLHVDIGSADVPHICKYDYFIIMSGVNSGWIQCFLQHQLGIQMIDHDTCFTGWPGSIELDSCSSLLETTTEGIKECKKSILVLSKDFLKREWCVLKKIITETMKIRSDFLRIILLDNCDIPPEIDSERLSFFDFTDDKNIPIEIQHLKLALLEN</sequence>
<gene>
    <name evidence="2" type="ORF">MCOR_32029</name>
</gene>
<dbReference type="InterPro" id="IPR000157">
    <property type="entry name" value="TIR_dom"/>
</dbReference>
<dbReference type="SUPFAM" id="SSF48452">
    <property type="entry name" value="TPR-like"/>
    <property type="match status" value="1"/>
</dbReference>
<evidence type="ECO:0000313" key="2">
    <source>
        <dbReference type="EMBL" id="CAC5397603.1"/>
    </source>
</evidence>
<evidence type="ECO:0000313" key="3">
    <source>
        <dbReference type="Proteomes" id="UP000507470"/>
    </source>
</evidence>
<proteinExistence type="predicted"/>
<dbReference type="InterPro" id="IPR035897">
    <property type="entry name" value="Toll_tir_struct_dom_sf"/>
</dbReference>
<dbReference type="GO" id="GO:0007165">
    <property type="term" value="P:signal transduction"/>
    <property type="evidence" value="ECO:0007669"/>
    <property type="project" value="InterPro"/>
</dbReference>
<keyword evidence="3" id="KW-1185">Reference proteome</keyword>
<dbReference type="Gene3D" id="3.40.50.10140">
    <property type="entry name" value="Toll/interleukin-1 receptor homology (TIR) domain"/>
    <property type="match status" value="1"/>
</dbReference>
<evidence type="ECO:0000259" key="1">
    <source>
        <dbReference type="PROSITE" id="PS50104"/>
    </source>
</evidence>
<dbReference type="PANTHER" id="PTHR16253:SF0">
    <property type="entry name" value="TETRATRICOPEPTIDE REPEAT PROTEIN 22"/>
    <property type="match status" value="1"/>
</dbReference>
<reference evidence="2 3" key="1">
    <citation type="submission" date="2020-06" db="EMBL/GenBank/DDBJ databases">
        <authorList>
            <person name="Li R."/>
            <person name="Bekaert M."/>
        </authorList>
    </citation>
    <scope>NUCLEOTIDE SEQUENCE [LARGE SCALE GENOMIC DNA]</scope>
    <source>
        <strain evidence="3">wild</strain>
    </source>
</reference>
<dbReference type="InterPro" id="IPR042342">
    <property type="entry name" value="TTC22"/>
</dbReference>
<dbReference type="Proteomes" id="UP000507470">
    <property type="component" value="Unassembled WGS sequence"/>
</dbReference>
<dbReference type="PANTHER" id="PTHR16253">
    <property type="entry name" value="TETRATRICOPEPTIDE REPEAT PROTEIN 22"/>
    <property type="match status" value="1"/>
</dbReference>
<dbReference type="PROSITE" id="PS50104">
    <property type="entry name" value="TIR"/>
    <property type="match status" value="1"/>
</dbReference>
<dbReference type="EMBL" id="CACVKT020005697">
    <property type="protein sequence ID" value="CAC5397603.1"/>
    <property type="molecule type" value="Genomic_DNA"/>
</dbReference>
<dbReference type="Gene3D" id="1.25.40.10">
    <property type="entry name" value="Tetratricopeptide repeat domain"/>
    <property type="match status" value="1"/>
</dbReference>
<accession>A0A6J8CMD4</accession>
<dbReference type="OrthoDB" id="10663894at2759"/>
<protein>
    <recommendedName>
        <fullName evidence="1">TIR domain-containing protein</fullName>
    </recommendedName>
</protein>